<dbReference type="InParanoid" id="A0A482X382"/>
<evidence type="ECO:0000313" key="5">
    <source>
        <dbReference type="Proteomes" id="UP000291343"/>
    </source>
</evidence>
<dbReference type="FunCoup" id="A0A482X382">
    <property type="interactions" value="50"/>
</dbReference>
<reference evidence="4 5" key="1">
    <citation type="journal article" date="2017" name="Gigascience">
        <title>Genome sequence of the small brown planthopper, Laodelphax striatellus.</title>
        <authorList>
            <person name="Zhu J."/>
            <person name="Jiang F."/>
            <person name="Wang X."/>
            <person name="Yang P."/>
            <person name="Bao Y."/>
            <person name="Zhao W."/>
            <person name="Wang W."/>
            <person name="Lu H."/>
            <person name="Wang Q."/>
            <person name="Cui N."/>
            <person name="Li J."/>
            <person name="Chen X."/>
            <person name="Luo L."/>
            <person name="Yu J."/>
            <person name="Kang L."/>
            <person name="Cui F."/>
        </authorList>
    </citation>
    <scope>NUCLEOTIDE SEQUENCE [LARGE SCALE GENOMIC DNA]</scope>
    <source>
        <strain evidence="4">Lst14</strain>
    </source>
</reference>
<dbReference type="AlphaFoldDB" id="A0A482X382"/>
<dbReference type="InterPro" id="IPR010733">
    <property type="entry name" value="DUF1308"/>
</dbReference>
<comment type="caution">
    <text evidence="4">The sequence shown here is derived from an EMBL/GenBank/DDBJ whole genome shotgun (WGS) entry which is preliminary data.</text>
</comment>
<evidence type="ECO:0008006" key="6">
    <source>
        <dbReference type="Google" id="ProtNLM"/>
    </source>
</evidence>
<dbReference type="InterPro" id="IPR041076">
    <property type="entry name" value="DUF5614"/>
</dbReference>
<organism evidence="4 5">
    <name type="scientific">Laodelphax striatellus</name>
    <name type="common">Small brown planthopper</name>
    <name type="synonym">Delphax striatella</name>
    <dbReference type="NCBI Taxonomy" id="195883"/>
    <lineage>
        <taxon>Eukaryota</taxon>
        <taxon>Metazoa</taxon>
        <taxon>Ecdysozoa</taxon>
        <taxon>Arthropoda</taxon>
        <taxon>Hexapoda</taxon>
        <taxon>Insecta</taxon>
        <taxon>Pterygota</taxon>
        <taxon>Neoptera</taxon>
        <taxon>Paraneoptera</taxon>
        <taxon>Hemiptera</taxon>
        <taxon>Auchenorrhyncha</taxon>
        <taxon>Fulgoroidea</taxon>
        <taxon>Delphacidae</taxon>
        <taxon>Criomorphinae</taxon>
        <taxon>Laodelphax</taxon>
    </lineage>
</organism>
<feature type="domain" description="DUF1308" evidence="2">
    <location>
        <begin position="239"/>
        <end position="395"/>
    </location>
</feature>
<sequence>MDVTDDIRNKFELKIQSGNELLTSLSSFQGVPGIMKLQKKIKQELLFLNKVIASENMKNEHLLSSNIHHFSSLVACILHSTNVVAVLETLSYVNENDIRCKLCVDIVAEKGHRWIKVIARNPKALSQASVGDAEYGQKSIIDHGIEYLTCARQNLHLFEPPQVCFNFTNGICVQLANELSGMGIDVIGSRINIFNARSDDSLGNNLVNEEDSVSNRLCYPDDNNSTTNLMKRFDCIKKINLDVTTLIAYVSSLTNGGENWSFKEPLLNQQAVWERERPVKPILAEILEGREYICCRTAYNEFLEIMRVLGGPSEKARADEFLKKVQIVEDTPFPGLKLCGKIKQRSSLIFGTGHHHKVVTVTANKGFLRAAKLQGVNIAAFVHESRALTEIKQESSSLVQAQS</sequence>
<dbReference type="PANTHER" id="PTHR13379:SF0">
    <property type="entry name" value="UPF0415 PROTEIN C7ORF25"/>
    <property type="match status" value="1"/>
</dbReference>
<dbReference type="Pfam" id="PF07000">
    <property type="entry name" value="DUF1308"/>
    <property type="match status" value="1"/>
</dbReference>
<evidence type="ECO:0000313" key="4">
    <source>
        <dbReference type="EMBL" id="RZF39850.1"/>
    </source>
</evidence>
<gene>
    <name evidence="4" type="ORF">LSTR_LSTR000498</name>
</gene>
<keyword evidence="5" id="KW-1185">Reference proteome</keyword>
<dbReference type="STRING" id="195883.A0A482X382"/>
<comment type="similarity">
    <text evidence="1">Belongs to the UPF0415 family.</text>
</comment>
<dbReference type="Proteomes" id="UP000291343">
    <property type="component" value="Unassembled WGS sequence"/>
</dbReference>
<protein>
    <recommendedName>
        <fullName evidence="6">DUF1308 domain-containing protein</fullName>
    </recommendedName>
</protein>
<dbReference type="OrthoDB" id="441890at2759"/>
<evidence type="ECO:0000256" key="1">
    <source>
        <dbReference type="ARBA" id="ARBA00006588"/>
    </source>
</evidence>
<dbReference type="Pfam" id="PF18474">
    <property type="entry name" value="DUF5614"/>
    <property type="match status" value="1"/>
</dbReference>
<dbReference type="PANTHER" id="PTHR13379">
    <property type="entry name" value="UNCHARACTERIZED DUF1308"/>
    <property type="match status" value="1"/>
</dbReference>
<accession>A0A482X382</accession>
<evidence type="ECO:0000259" key="2">
    <source>
        <dbReference type="Pfam" id="PF07000"/>
    </source>
</evidence>
<proteinExistence type="inferred from homology"/>
<name>A0A482X382_LAOST</name>
<feature type="domain" description="DUF5614" evidence="3">
    <location>
        <begin position="24"/>
        <end position="210"/>
    </location>
</feature>
<evidence type="ECO:0000259" key="3">
    <source>
        <dbReference type="Pfam" id="PF18474"/>
    </source>
</evidence>
<dbReference type="EMBL" id="QKKF02019547">
    <property type="protein sequence ID" value="RZF39850.1"/>
    <property type="molecule type" value="Genomic_DNA"/>
</dbReference>